<feature type="region of interest" description="Disordered" evidence="11">
    <location>
        <begin position="320"/>
        <end position="367"/>
    </location>
</feature>
<dbReference type="SUPFAM" id="SSF56925">
    <property type="entry name" value="OMPA-like"/>
    <property type="match status" value="1"/>
</dbReference>
<keyword evidence="6" id="KW-0406">Ion transport</keyword>
<evidence type="ECO:0000256" key="1">
    <source>
        <dbReference type="ARBA" id="ARBA00004571"/>
    </source>
</evidence>
<sequence length="588" mass="61450">MVSNRLAARRAAHWLVGVSLALSSTLATAAGQPGWYVGAEGFATAPDDADARASAIPGSNGVEPMPGQSCLLSLGGATLDLGIPGLCVLGPDVPATPGVDPIAGIPAQNFAYDFKTGFGGGLTFGYRFENGLRPELALNYSTADVDTFTAVTAGTPSAGADGKVEALRLMSSLWYDLDFGRYIPYLGGGIGAQRTETQIGNFIDGKDTTFAFQLGGGVGLLLSDDWTLSLDYRYVDADRPKYRTSLNQPIESEYSSHNLGLGLTYAFGADGGRDTDGDGVPDRRDDCPNTPAGVTVYSNGCPTDVDGDTVPDYLDKCPNTPPGAPINSDGCPIDSDGDGVPDHADQCPGTPPGTPVDTRGCPADADGDGVPDYLDKCPGTQKGVKVDANGCDFRDADGDGVPDSADRCPNTPRGELVGPDGCPLDSDGDGIPDSRDDCPNTPAGYKVLPDGCAPVGDCRKPRPGEPVDARGCALDRRFVLRGVKFEFDSDRLTAPAKETLNEVAATLSAYPDLKLDVEGHTDSLGTDAYNLSLSERRAIAVIRYLGEQGAKTARLKAIGFGETVPIDSNDTEVGRENNRRVEFKVTGD</sequence>
<evidence type="ECO:0000256" key="4">
    <source>
        <dbReference type="ARBA" id="ARBA00022692"/>
    </source>
</evidence>
<dbReference type="InterPro" id="IPR006664">
    <property type="entry name" value="OMP_bac"/>
</dbReference>
<dbReference type="InterPro" id="IPR006665">
    <property type="entry name" value="OmpA-like"/>
</dbReference>
<evidence type="ECO:0000256" key="3">
    <source>
        <dbReference type="ARBA" id="ARBA00022452"/>
    </source>
</evidence>
<keyword evidence="7" id="KW-0626">Porin</keyword>
<dbReference type="SUPFAM" id="SSF103647">
    <property type="entry name" value="TSP type-3 repeat"/>
    <property type="match status" value="3"/>
</dbReference>
<dbReference type="Gene3D" id="3.30.1330.60">
    <property type="entry name" value="OmpA-like domain"/>
    <property type="match status" value="1"/>
</dbReference>
<dbReference type="EMBL" id="FQWZ01000002">
    <property type="protein sequence ID" value="SHG69241.1"/>
    <property type="molecule type" value="Genomic_DNA"/>
</dbReference>
<reference evidence="14 15" key="1">
    <citation type="submission" date="2016-11" db="EMBL/GenBank/DDBJ databases">
        <authorList>
            <person name="Jaros S."/>
            <person name="Januszkiewicz K."/>
            <person name="Wedrychowicz H."/>
        </authorList>
    </citation>
    <scope>NUCLEOTIDE SEQUENCE [LARGE SCALE GENOMIC DNA]</scope>
    <source>
        <strain evidence="14 15">CGMCC 1.7049</strain>
    </source>
</reference>
<dbReference type="Gene3D" id="2.40.160.20">
    <property type="match status" value="1"/>
</dbReference>
<dbReference type="Gene3D" id="4.10.1080.10">
    <property type="entry name" value="TSP type-3 repeat"/>
    <property type="match status" value="2"/>
</dbReference>
<keyword evidence="2" id="KW-0813">Transport</keyword>
<name>A0A1M5LW45_9GAMM</name>
<dbReference type="STRING" id="490188.SAMN04488068_1125"/>
<keyword evidence="9" id="KW-0998">Cell outer membrane</keyword>
<dbReference type="PANTHER" id="PTHR30329:SF21">
    <property type="entry name" value="LIPOPROTEIN YIAD-RELATED"/>
    <property type="match status" value="1"/>
</dbReference>
<dbReference type="RefSeq" id="WP_072895069.1">
    <property type="nucleotide sequence ID" value="NZ_FQWZ01000002.1"/>
</dbReference>
<keyword evidence="3" id="KW-1134">Transmembrane beta strand</keyword>
<dbReference type="InterPro" id="IPR028974">
    <property type="entry name" value="TSP_type-3_rpt"/>
</dbReference>
<dbReference type="Pfam" id="PF13505">
    <property type="entry name" value="OMP_b-brl"/>
    <property type="match status" value="1"/>
</dbReference>
<keyword evidence="8 10" id="KW-0472">Membrane</keyword>
<dbReference type="GO" id="GO:0006811">
    <property type="term" value="P:monoatomic ion transport"/>
    <property type="evidence" value="ECO:0007669"/>
    <property type="project" value="UniProtKB-KW"/>
</dbReference>
<dbReference type="PROSITE" id="PS51123">
    <property type="entry name" value="OMPA_2"/>
    <property type="match status" value="1"/>
</dbReference>
<dbReference type="GO" id="GO:0007155">
    <property type="term" value="P:cell adhesion"/>
    <property type="evidence" value="ECO:0007669"/>
    <property type="project" value="InterPro"/>
</dbReference>
<dbReference type="CDD" id="cd07185">
    <property type="entry name" value="OmpA_C-like"/>
    <property type="match status" value="1"/>
</dbReference>
<evidence type="ECO:0000256" key="5">
    <source>
        <dbReference type="ARBA" id="ARBA00022729"/>
    </source>
</evidence>
<comment type="subcellular location">
    <subcellularLocation>
        <location evidence="1">Cell outer membrane</location>
        <topology evidence="1">Multi-pass membrane protein</topology>
    </subcellularLocation>
</comment>
<dbReference type="PRINTS" id="PR01021">
    <property type="entry name" value="OMPADOMAIN"/>
</dbReference>
<dbReference type="PANTHER" id="PTHR30329">
    <property type="entry name" value="STATOR ELEMENT OF FLAGELLAR MOTOR COMPLEX"/>
    <property type="match status" value="1"/>
</dbReference>
<gene>
    <name evidence="14" type="ORF">SAMN04488068_1125</name>
</gene>
<feature type="chain" id="PRO_5012770586" evidence="12">
    <location>
        <begin position="30"/>
        <end position="588"/>
    </location>
</feature>
<dbReference type="InterPro" id="IPR011250">
    <property type="entry name" value="OMP/PagP_B-barrel"/>
</dbReference>
<keyword evidence="5 12" id="KW-0732">Signal</keyword>
<dbReference type="InterPro" id="IPR050330">
    <property type="entry name" value="Bact_OuterMem_StrucFunc"/>
</dbReference>
<dbReference type="Pfam" id="PF00691">
    <property type="entry name" value="OmpA"/>
    <property type="match status" value="1"/>
</dbReference>
<dbReference type="SUPFAM" id="SSF103088">
    <property type="entry name" value="OmpA-like"/>
    <property type="match status" value="1"/>
</dbReference>
<protein>
    <submittedName>
        <fullName evidence="14">Outer membrane protein OmpA and related peptidoglycan-associated (Lipo)proteins</fullName>
    </submittedName>
</protein>
<evidence type="ECO:0000256" key="11">
    <source>
        <dbReference type="SAM" id="MobiDB-lite"/>
    </source>
</evidence>
<accession>A0A1M5LW45</accession>
<dbReference type="Proteomes" id="UP000199758">
    <property type="component" value="Unassembled WGS sequence"/>
</dbReference>
<dbReference type="GO" id="GO:0009279">
    <property type="term" value="C:cell outer membrane"/>
    <property type="evidence" value="ECO:0007669"/>
    <property type="project" value="UniProtKB-SubCell"/>
</dbReference>
<evidence type="ECO:0000256" key="2">
    <source>
        <dbReference type="ARBA" id="ARBA00022448"/>
    </source>
</evidence>
<dbReference type="AlphaFoldDB" id="A0A1M5LW45"/>
<proteinExistence type="predicted"/>
<evidence type="ECO:0000313" key="14">
    <source>
        <dbReference type="EMBL" id="SHG69241.1"/>
    </source>
</evidence>
<evidence type="ECO:0000256" key="7">
    <source>
        <dbReference type="ARBA" id="ARBA00023114"/>
    </source>
</evidence>
<feature type="region of interest" description="Disordered" evidence="11">
    <location>
        <begin position="402"/>
        <end position="423"/>
    </location>
</feature>
<keyword evidence="15" id="KW-1185">Reference proteome</keyword>
<dbReference type="OrthoDB" id="9782229at2"/>
<dbReference type="GO" id="GO:0046930">
    <property type="term" value="C:pore complex"/>
    <property type="evidence" value="ECO:0007669"/>
    <property type="project" value="UniProtKB-KW"/>
</dbReference>
<evidence type="ECO:0000256" key="12">
    <source>
        <dbReference type="SAM" id="SignalP"/>
    </source>
</evidence>
<dbReference type="InterPro" id="IPR036737">
    <property type="entry name" value="OmpA-like_sf"/>
</dbReference>
<dbReference type="InterPro" id="IPR027385">
    <property type="entry name" value="Beta-barrel_OMP"/>
</dbReference>
<feature type="domain" description="OmpA-like" evidence="13">
    <location>
        <begin position="472"/>
        <end position="588"/>
    </location>
</feature>
<organism evidence="14 15">
    <name type="scientific">Hydrocarboniphaga daqingensis</name>
    <dbReference type="NCBI Taxonomy" id="490188"/>
    <lineage>
        <taxon>Bacteria</taxon>
        <taxon>Pseudomonadati</taxon>
        <taxon>Pseudomonadota</taxon>
        <taxon>Gammaproteobacteria</taxon>
        <taxon>Nevskiales</taxon>
        <taxon>Nevskiaceae</taxon>
        <taxon>Hydrocarboniphaga</taxon>
    </lineage>
</organism>
<evidence type="ECO:0000256" key="10">
    <source>
        <dbReference type="PROSITE-ProRule" id="PRU00473"/>
    </source>
</evidence>
<dbReference type="Pfam" id="PF02412">
    <property type="entry name" value="TSP_3"/>
    <property type="match status" value="6"/>
</dbReference>
<dbReference type="GO" id="GO:0005509">
    <property type="term" value="F:calcium ion binding"/>
    <property type="evidence" value="ECO:0007669"/>
    <property type="project" value="InterPro"/>
</dbReference>
<evidence type="ECO:0000259" key="13">
    <source>
        <dbReference type="PROSITE" id="PS51123"/>
    </source>
</evidence>
<keyword evidence="4" id="KW-0812">Transmembrane</keyword>
<feature type="signal peptide" evidence="12">
    <location>
        <begin position="1"/>
        <end position="29"/>
    </location>
</feature>
<dbReference type="InterPro" id="IPR003367">
    <property type="entry name" value="Thrombospondin_3-like_rpt"/>
</dbReference>
<dbReference type="GO" id="GO:0015288">
    <property type="term" value="F:porin activity"/>
    <property type="evidence" value="ECO:0007669"/>
    <property type="project" value="UniProtKB-KW"/>
</dbReference>
<evidence type="ECO:0000256" key="8">
    <source>
        <dbReference type="ARBA" id="ARBA00023136"/>
    </source>
</evidence>
<evidence type="ECO:0000256" key="9">
    <source>
        <dbReference type="ARBA" id="ARBA00023237"/>
    </source>
</evidence>
<evidence type="ECO:0000256" key="6">
    <source>
        <dbReference type="ARBA" id="ARBA00023065"/>
    </source>
</evidence>
<evidence type="ECO:0000313" key="15">
    <source>
        <dbReference type="Proteomes" id="UP000199758"/>
    </source>
</evidence>